<dbReference type="AlphaFoldDB" id="A0A1J0WL57"/>
<proteinExistence type="predicted"/>
<dbReference type="EMBL" id="CP018076">
    <property type="protein sequence ID" value="APE45021.1"/>
    <property type="molecule type" value="Genomic_DNA"/>
</dbReference>
<feature type="compositionally biased region" description="Polar residues" evidence="1">
    <location>
        <begin position="57"/>
        <end position="71"/>
    </location>
</feature>
<dbReference type="Pfam" id="PF06411">
    <property type="entry name" value="HdeA"/>
    <property type="match status" value="1"/>
</dbReference>
<dbReference type="STRING" id="1917485.BOO69_17595"/>
<dbReference type="Proteomes" id="UP000181897">
    <property type="component" value="Chromosome"/>
</dbReference>
<accession>A0A1J0WL57</accession>
<feature type="compositionally biased region" description="Polar residues" evidence="1">
    <location>
        <begin position="82"/>
        <end position="96"/>
    </location>
</feature>
<evidence type="ECO:0000256" key="1">
    <source>
        <dbReference type="SAM" id="MobiDB-lite"/>
    </source>
</evidence>
<dbReference type="OrthoDB" id="7725965at2"/>
<keyword evidence="2" id="KW-0732">Signal</keyword>
<reference evidence="3 4" key="1">
    <citation type="submission" date="2016-11" db="EMBL/GenBank/DDBJ databases">
        <title>Complete genome sequence of Sulfitobacter sp. AM1-D1, a toxic bacteria associated with marine dinoflagellate Alexandrium minutum in East China Sea.</title>
        <authorList>
            <person name="Yang Q."/>
            <person name="Zhang X."/>
            <person name="Tian X."/>
        </authorList>
    </citation>
    <scope>NUCLEOTIDE SEQUENCE [LARGE SCALE GENOMIC DNA]</scope>
    <source>
        <strain evidence="3 4">AM1-D1</strain>
    </source>
</reference>
<sequence length="136" mass="14184">MKFVVKTLAVAGLAGTLAAPAFAAAHMDVSTMTCEQYNELGGADRDKVAMMVLADMDSNTEGSDGTATANQPADMETEEESNTSASVEGSANSTSIAPADDDLARMSEDIRRLNRVCSRNWDAMVTEAAAGLSGTR</sequence>
<feature type="chain" id="PRO_5012678546" description="HdeA/HdeB family protein" evidence="2">
    <location>
        <begin position="24"/>
        <end position="136"/>
    </location>
</feature>
<feature type="region of interest" description="Disordered" evidence="1">
    <location>
        <begin position="56"/>
        <end position="104"/>
    </location>
</feature>
<gene>
    <name evidence="3" type="ORF">BOO69_17595</name>
</gene>
<dbReference type="InterPro" id="IPR010486">
    <property type="entry name" value="HNS-dep_expression_A/B"/>
</dbReference>
<organism evidence="3 4">
    <name type="scientific">Sulfitobacter alexandrii</name>
    <dbReference type="NCBI Taxonomy" id="1917485"/>
    <lineage>
        <taxon>Bacteria</taxon>
        <taxon>Pseudomonadati</taxon>
        <taxon>Pseudomonadota</taxon>
        <taxon>Alphaproteobacteria</taxon>
        <taxon>Rhodobacterales</taxon>
        <taxon>Roseobacteraceae</taxon>
        <taxon>Sulfitobacter</taxon>
    </lineage>
</organism>
<feature type="signal peptide" evidence="2">
    <location>
        <begin position="1"/>
        <end position="23"/>
    </location>
</feature>
<dbReference type="RefSeq" id="WP_071973367.1">
    <property type="nucleotide sequence ID" value="NZ_CP018076.1"/>
</dbReference>
<evidence type="ECO:0000313" key="4">
    <source>
        <dbReference type="Proteomes" id="UP000181897"/>
    </source>
</evidence>
<evidence type="ECO:0000313" key="3">
    <source>
        <dbReference type="EMBL" id="APE45021.1"/>
    </source>
</evidence>
<evidence type="ECO:0008006" key="5">
    <source>
        <dbReference type="Google" id="ProtNLM"/>
    </source>
</evidence>
<evidence type="ECO:0000256" key="2">
    <source>
        <dbReference type="SAM" id="SignalP"/>
    </source>
</evidence>
<dbReference type="KEGG" id="suam:BOO69_17595"/>
<protein>
    <recommendedName>
        <fullName evidence="5">HdeA/HdeB family protein</fullName>
    </recommendedName>
</protein>
<name>A0A1J0WL57_9RHOB</name>
<keyword evidence="4" id="KW-1185">Reference proteome</keyword>